<dbReference type="PANTHER" id="PTHR45947:SF3">
    <property type="entry name" value="SULFOQUINOVOSYL TRANSFERASE SQD2"/>
    <property type="match status" value="1"/>
</dbReference>
<keyword evidence="3" id="KW-1185">Reference proteome</keyword>
<sequence>MTLCIISHTEHYLDAEGTLLAWGSTVMEINHLLDIADRIIHIAPLHKGNPPPSSLAYANTTQIEFIPLMPSGGKGVKKLSIAWSALSNLRQIHKALKRADIIQFRAPTGMGLYVLPYLKWVNAKPYWVKYAGNWVDPQMPLGNQLQKRWLLKHLEPETQVTYNGNWEDRPQFLPFDNPCFTKENYVEAKPALTIKPDSKEEGWTLCFVGALNAHKGVPLILETLSLMKTSIPIKILHFIGDGPDRKAYEQMASEIETPIQFHGFLPKPKVHQLLSESHALLLPSKSEGFPKVVGEAMAYGCVPIVSKVSCLEDYITDGENGYLLDQLTPDALVDSLQRLYQLTALELKSLRLKNYTFAQRFTYEYYTQAINEKIIHVRLR</sequence>
<proteinExistence type="predicted"/>
<evidence type="ECO:0000259" key="1">
    <source>
        <dbReference type="Pfam" id="PF00534"/>
    </source>
</evidence>
<evidence type="ECO:0000313" key="2">
    <source>
        <dbReference type="EMBL" id="GAA0764236.1"/>
    </source>
</evidence>
<comment type="caution">
    <text evidence="2">The sequence shown here is derived from an EMBL/GenBank/DDBJ whole genome shotgun (WGS) entry which is preliminary data.</text>
</comment>
<dbReference type="InterPro" id="IPR050194">
    <property type="entry name" value="Glycosyltransferase_grp1"/>
</dbReference>
<dbReference type="SUPFAM" id="SSF53756">
    <property type="entry name" value="UDP-Glycosyltransferase/glycogen phosphorylase"/>
    <property type="match status" value="1"/>
</dbReference>
<protein>
    <recommendedName>
        <fullName evidence="1">Glycosyl transferase family 1 domain-containing protein</fullName>
    </recommendedName>
</protein>
<dbReference type="Gene3D" id="3.40.50.2000">
    <property type="entry name" value="Glycogen Phosphorylase B"/>
    <property type="match status" value="2"/>
</dbReference>
<dbReference type="InterPro" id="IPR001296">
    <property type="entry name" value="Glyco_trans_1"/>
</dbReference>
<name>A0ABP3VMU4_9FLAO</name>
<dbReference type="RefSeq" id="WP_224454832.1">
    <property type="nucleotide sequence ID" value="NZ_BAAAGG010000022.1"/>
</dbReference>
<dbReference type="EMBL" id="BAAAGG010000022">
    <property type="protein sequence ID" value="GAA0764236.1"/>
    <property type="molecule type" value="Genomic_DNA"/>
</dbReference>
<feature type="domain" description="Glycosyl transferase family 1" evidence="1">
    <location>
        <begin position="195"/>
        <end position="343"/>
    </location>
</feature>
<dbReference type="Pfam" id="PF00534">
    <property type="entry name" value="Glycos_transf_1"/>
    <property type="match status" value="1"/>
</dbReference>
<reference evidence="3" key="1">
    <citation type="journal article" date="2019" name="Int. J. Syst. Evol. Microbiol.">
        <title>The Global Catalogue of Microorganisms (GCM) 10K type strain sequencing project: providing services to taxonomists for standard genome sequencing and annotation.</title>
        <authorList>
            <consortium name="The Broad Institute Genomics Platform"/>
            <consortium name="The Broad Institute Genome Sequencing Center for Infectious Disease"/>
            <person name="Wu L."/>
            <person name="Ma J."/>
        </authorList>
    </citation>
    <scope>NUCLEOTIDE SEQUENCE [LARGE SCALE GENOMIC DNA]</scope>
    <source>
        <strain evidence="3">JCM 16231</strain>
    </source>
</reference>
<dbReference type="Proteomes" id="UP001500185">
    <property type="component" value="Unassembled WGS sequence"/>
</dbReference>
<accession>A0ABP3VMU4</accession>
<gene>
    <name evidence="2" type="ORF">GCM10009433_26410</name>
</gene>
<evidence type="ECO:0000313" key="3">
    <source>
        <dbReference type="Proteomes" id="UP001500185"/>
    </source>
</evidence>
<dbReference type="CDD" id="cd03801">
    <property type="entry name" value="GT4_PimA-like"/>
    <property type="match status" value="1"/>
</dbReference>
<organism evidence="2 3">
    <name type="scientific">Psychroflexus lacisalsi</name>
    <dbReference type="NCBI Taxonomy" id="503928"/>
    <lineage>
        <taxon>Bacteria</taxon>
        <taxon>Pseudomonadati</taxon>
        <taxon>Bacteroidota</taxon>
        <taxon>Flavobacteriia</taxon>
        <taxon>Flavobacteriales</taxon>
        <taxon>Flavobacteriaceae</taxon>
        <taxon>Psychroflexus</taxon>
    </lineage>
</organism>
<dbReference type="PANTHER" id="PTHR45947">
    <property type="entry name" value="SULFOQUINOVOSYL TRANSFERASE SQD2"/>
    <property type="match status" value="1"/>
</dbReference>